<dbReference type="AlphaFoldDB" id="A0A8J2WZA3"/>
<feature type="region of interest" description="Disordered" evidence="1">
    <location>
        <begin position="366"/>
        <end position="399"/>
    </location>
</feature>
<sequence>MAELPADVTVKAEEAPPAAPASYDGPGPLNEPPETVAQAAPPPPPPADEQTPQVAQQTPVEMTPEQAAAAYAAQPDVQAAYAAAAAAYAAQPPQHYPQQQEVNRRLGQWTREEEAYAEKVAELFKTGRVPNCPEGTTMRALLAELLNCAPMRVSKKFSGERAIGKCSYKRSSADLDEEEAELKPLEQAFHDSVRGMGHLKMSLAHTSNLITPVAAKEQKRALRVQQQQGQHSADLAWSHAAAQRQAHQTYVNSMRGQPPSNYFAGMSTTSAQAMYAQYYQQYPAHYYQAGGEAYAAAAAQAAAGEDGAAAPAAAPAATEGAEATAEEQAAAAQALLHPYMMLSPEQQQVMQAQYLAAYGYTAQAPAEAEAPTAEGAAPAAAEPAEPAEAPPESLEPLAA</sequence>
<organism evidence="2 3">
    <name type="scientific">Pelagomonas calceolata</name>
    <dbReference type="NCBI Taxonomy" id="35677"/>
    <lineage>
        <taxon>Eukaryota</taxon>
        <taxon>Sar</taxon>
        <taxon>Stramenopiles</taxon>
        <taxon>Ochrophyta</taxon>
        <taxon>Pelagophyceae</taxon>
        <taxon>Pelagomonadales</taxon>
        <taxon>Pelagomonadaceae</taxon>
        <taxon>Pelagomonas</taxon>
    </lineage>
</organism>
<keyword evidence="3" id="KW-1185">Reference proteome</keyword>
<dbReference type="Proteomes" id="UP000789595">
    <property type="component" value="Unassembled WGS sequence"/>
</dbReference>
<dbReference type="EMBL" id="CAKKNE010000004">
    <property type="protein sequence ID" value="CAH0373569.1"/>
    <property type="molecule type" value="Genomic_DNA"/>
</dbReference>
<dbReference type="OrthoDB" id="206107at2759"/>
<evidence type="ECO:0000313" key="2">
    <source>
        <dbReference type="EMBL" id="CAH0373569.1"/>
    </source>
</evidence>
<protein>
    <submittedName>
        <fullName evidence="2">Uncharacterized protein</fullName>
    </submittedName>
</protein>
<gene>
    <name evidence="2" type="ORF">PECAL_4P07770</name>
</gene>
<reference evidence="2" key="1">
    <citation type="submission" date="2021-11" db="EMBL/GenBank/DDBJ databases">
        <authorList>
            <consortium name="Genoscope - CEA"/>
            <person name="William W."/>
        </authorList>
    </citation>
    <scope>NUCLEOTIDE SEQUENCE</scope>
</reference>
<evidence type="ECO:0000256" key="1">
    <source>
        <dbReference type="SAM" id="MobiDB-lite"/>
    </source>
</evidence>
<dbReference type="PANTHER" id="PTHR35213">
    <property type="entry name" value="RING-TYPE DOMAIN-CONTAINING PROTEIN-RELATED"/>
    <property type="match status" value="1"/>
</dbReference>
<comment type="caution">
    <text evidence="2">The sequence shown here is derived from an EMBL/GenBank/DDBJ whole genome shotgun (WGS) entry which is preliminary data.</text>
</comment>
<accession>A0A8J2WZA3</accession>
<name>A0A8J2WZA3_9STRA</name>
<evidence type="ECO:0000313" key="3">
    <source>
        <dbReference type="Proteomes" id="UP000789595"/>
    </source>
</evidence>
<proteinExistence type="predicted"/>
<feature type="region of interest" description="Disordered" evidence="1">
    <location>
        <begin position="1"/>
        <end position="66"/>
    </location>
</feature>